<keyword evidence="1" id="KW-0645">Protease</keyword>
<dbReference type="Gene3D" id="1.10.1370.30">
    <property type="match status" value="1"/>
</dbReference>
<feature type="binding site" evidence="2">
    <location>
        <position position="259"/>
    </location>
    <ligand>
        <name>Zn(2+)</name>
        <dbReference type="ChEBI" id="CHEBI:29105"/>
        <note>catalytic</note>
    </ligand>
</feature>
<name>A0A1T4Q279_9HYPH</name>
<evidence type="ECO:0000256" key="2">
    <source>
        <dbReference type="PIRSR" id="PIRSR006615-1"/>
    </source>
</evidence>
<protein>
    <recommendedName>
        <fullName evidence="1">Metal-dependent carboxypeptidase</fullName>
        <ecNumber evidence="1">3.4.17.19</ecNumber>
    </recommendedName>
</protein>
<gene>
    <name evidence="4" type="ORF">SAMN05428963_104298</name>
</gene>
<proteinExistence type="inferred from homology"/>
<dbReference type="PIRSF" id="PIRSF006615">
    <property type="entry name" value="Zn_crbxpep_Taq"/>
    <property type="match status" value="1"/>
</dbReference>
<dbReference type="OrthoDB" id="9772308at2"/>
<keyword evidence="1" id="KW-0378">Hydrolase</keyword>
<feature type="active site" description="Proton donor/acceptor" evidence="3">
    <location>
        <position position="260"/>
    </location>
</feature>
<dbReference type="GO" id="GO:0006508">
    <property type="term" value="P:proteolysis"/>
    <property type="evidence" value="ECO:0007669"/>
    <property type="project" value="UniProtKB-UniRule"/>
</dbReference>
<dbReference type="InterPro" id="IPR001333">
    <property type="entry name" value="Peptidase_M32_Taq"/>
</dbReference>
<dbReference type="PANTHER" id="PTHR34217:SF1">
    <property type="entry name" value="CARBOXYPEPTIDASE 1"/>
    <property type="match status" value="1"/>
</dbReference>
<organism evidence="4 5">
    <name type="scientific">Consotaella salsifontis</name>
    <dbReference type="NCBI Taxonomy" id="1365950"/>
    <lineage>
        <taxon>Bacteria</taxon>
        <taxon>Pseudomonadati</taxon>
        <taxon>Pseudomonadota</taxon>
        <taxon>Alphaproteobacteria</taxon>
        <taxon>Hyphomicrobiales</taxon>
        <taxon>Aurantimonadaceae</taxon>
        <taxon>Consotaella</taxon>
    </lineage>
</organism>
<dbReference type="Pfam" id="PF02074">
    <property type="entry name" value="Peptidase_M32"/>
    <property type="match status" value="1"/>
</dbReference>
<dbReference type="AlphaFoldDB" id="A0A1T4Q279"/>
<dbReference type="CDD" id="cd06460">
    <property type="entry name" value="M32_Taq"/>
    <property type="match status" value="1"/>
</dbReference>
<feature type="binding site" evidence="2">
    <location>
        <position position="263"/>
    </location>
    <ligand>
        <name>Zn(2+)</name>
        <dbReference type="ChEBI" id="CHEBI:29105"/>
        <note>catalytic</note>
    </ligand>
</feature>
<comment type="similarity">
    <text evidence="1">Belongs to the peptidase M32 family.</text>
</comment>
<comment type="cofactor">
    <cofactor evidence="2">
        <name>Zn(2+)</name>
        <dbReference type="ChEBI" id="CHEBI:29105"/>
    </cofactor>
    <text evidence="2">Binds 1 zinc ion per subunit.</text>
</comment>
<dbReference type="STRING" id="1365950.SAMN05428963_104298"/>
<reference evidence="4 5" key="1">
    <citation type="submission" date="2017-02" db="EMBL/GenBank/DDBJ databases">
        <authorList>
            <person name="Peterson S.W."/>
        </authorList>
    </citation>
    <scope>NUCLEOTIDE SEQUENCE [LARGE SCALE GENOMIC DNA]</scope>
    <source>
        <strain evidence="4 5">USBA 369</strain>
    </source>
</reference>
<keyword evidence="5" id="KW-1185">Reference proteome</keyword>
<keyword evidence="1 2" id="KW-0479">Metal-binding</keyword>
<evidence type="ECO:0000256" key="3">
    <source>
        <dbReference type="PIRSR" id="PIRSR006615-2"/>
    </source>
</evidence>
<dbReference type="EMBL" id="FUXL01000004">
    <property type="protein sequence ID" value="SJZ97647.1"/>
    <property type="molecule type" value="Genomic_DNA"/>
</dbReference>
<keyword evidence="2" id="KW-0862">Zinc</keyword>
<evidence type="ECO:0000313" key="4">
    <source>
        <dbReference type="EMBL" id="SJZ97647.1"/>
    </source>
</evidence>
<dbReference type="Proteomes" id="UP000190135">
    <property type="component" value="Unassembled WGS sequence"/>
</dbReference>
<evidence type="ECO:0000256" key="1">
    <source>
        <dbReference type="PIRNR" id="PIRNR006615"/>
    </source>
</evidence>
<sequence length="505" mass="56031">MSYADFEARMAQVNDLLSVLNLLAWDARTQMPSGGVVTRGQQVATITALARDLVTGDAMQRAIEGARAEVSGDPIRQRALDQAARDIGTLSRVPAELISEAAELKTVAHSAWVDARAKNDFAAYAPVLERMFAIQHKIADAIGYADHPYDAMLALYEPDMTLAQLEPTFDTLKAALVPLIERALSVPAPRQDFLSRSYPIAAQKAFGLRIAEKFGYDMNRGRLDDTIHPFEISFTRNDVRITSRWRENWLPGGFFALWHEAGHAMYEQGAAPEITRTIFATDVVNLYAVAGASFGMHESQSRLWENRVGRSCEFWELHFGALRDTFPEQLADVTAEEFWRSVNAVRPDYIRVEADELTYDLHIILRSEIEAAVMTGEAKVSDLPGLWAERMKSYLGRDVPNDTLGVLQDVHWSHGYVGSFPTYTLGNIMGAQFFDAALKESAIATGLETGDYAPLRGWLTENIYRHGRASSPAETLQRVTGGPLDTAPYIARLTDKVDALTGVSR</sequence>
<dbReference type="RefSeq" id="WP_078707817.1">
    <property type="nucleotide sequence ID" value="NZ_FUXL01000004.1"/>
</dbReference>
<keyword evidence="1 4" id="KW-0121">Carboxypeptidase</keyword>
<dbReference type="PANTHER" id="PTHR34217">
    <property type="entry name" value="METAL-DEPENDENT CARBOXYPEPTIDASE"/>
    <property type="match status" value="1"/>
</dbReference>
<comment type="catalytic activity">
    <reaction evidence="1">
        <text>Release of a C-terminal amino acid with broad specificity, except for -Pro.</text>
        <dbReference type="EC" id="3.4.17.19"/>
    </reaction>
</comment>
<evidence type="ECO:0000313" key="5">
    <source>
        <dbReference type="Proteomes" id="UP000190135"/>
    </source>
</evidence>
<accession>A0A1T4Q279</accession>
<dbReference type="SUPFAM" id="SSF55486">
    <property type="entry name" value="Metalloproteases ('zincins'), catalytic domain"/>
    <property type="match status" value="1"/>
</dbReference>
<dbReference type="PRINTS" id="PR00998">
    <property type="entry name" value="CRBOXYPTASET"/>
</dbReference>
<dbReference type="GO" id="GO:0046872">
    <property type="term" value="F:metal ion binding"/>
    <property type="evidence" value="ECO:0007669"/>
    <property type="project" value="UniProtKB-KW"/>
</dbReference>
<feature type="binding site" evidence="2">
    <location>
        <position position="298"/>
    </location>
    <ligand>
        <name>Zn(2+)</name>
        <dbReference type="ChEBI" id="CHEBI:29105"/>
        <note>catalytic</note>
    </ligand>
</feature>
<keyword evidence="1" id="KW-0482">Metalloprotease</keyword>
<comment type="function">
    <text evidence="1">Broad specificity carboxypetidase that releases amino acids sequentially from the C-terminus, including neutral, aromatic, polar and basic residues.</text>
</comment>
<dbReference type="EC" id="3.4.17.19" evidence="1"/>
<dbReference type="GO" id="GO:0004181">
    <property type="term" value="F:metallocarboxypeptidase activity"/>
    <property type="evidence" value="ECO:0007669"/>
    <property type="project" value="UniProtKB-UniRule"/>
</dbReference>
<dbReference type="PROSITE" id="PS52034">
    <property type="entry name" value="PEPTIDASE_M32"/>
    <property type="match status" value="1"/>
</dbReference>